<accession>A0A915KUW6</accession>
<evidence type="ECO:0000313" key="1">
    <source>
        <dbReference type="Proteomes" id="UP000887565"/>
    </source>
</evidence>
<proteinExistence type="predicted"/>
<dbReference type="AlphaFoldDB" id="A0A915KUW6"/>
<evidence type="ECO:0000313" key="2">
    <source>
        <dbReference type="WBParaSite" id="nRc.2.0.1.t42267-RA"/>
    </source>
</evidence>
<keyword evidence="1" id="KW-1185">Reference proteome</keyword>
<sequence length="149" mass="15858">MVVISEVLVQGQQCICCRNVNSHGDADAKAAEKIDQNHLMQGLWREKLDRWIDTRWMTWRRQHNTVRRVCGLETCVVGQTCCFAGGSNLVCVTVVVVVDVGAVGGSEVAIGGSDVEADVAGSTSIRAVGGGSGALNTSFGGFFKASKHF</sequence>
<organism evidence="1 2">
    <name type="scientific">Romanomermis culicivorax</name>
    <name type="common">Nematode worm</name>
    <dbReference type="NCBI Taxonomy" id="13658"/>
    <lineage>
        <taxon>Eukaryota</taxon>
        <taxon>Metazoa</taxon>
        <taxon>Ecdysozoa</taxon>
        <taxon>Nematoda</taxon>
        <taxon>Enoplea</taxon>
        <taxon>Dorylaimia</taxon>
        <taxon>Mermithida</taxon>
        <taxon>Mermithoidea</taxon>
        <taxon>Mermithidae</taxon>
        <taxon>Romanomermis</taxon>
    </lineage>
</organism>
<dbReference type="WBParaSite" id="nRc.2.0.1.t42267-RA">
    <property type="protein sequence ID" value="nRc.2.0.1.t42267-RA"/>
    <property type="gene ID" value="nRc.2.0.1.g42267"/>
</dbReference>
<reference evidence="2" key="1">
    <citation type="submission" date="2022-11" db="UniProtKB">
        <authorList>
            <consortium name="WormBaseParasite"/>
        </authorList>
    </citation>
    <scope>IDENTIFICATION</scope>
</reference>
<dbReference type="Proteomes" id="UP000887565">
    <property type="component" value="Unplaced"/>
</dbReference>
<protein>
    <submittedName>
        <fullName evidence="2">Uncharacterized protein</fullName>
    </submittedName>
</protein>
<name>A0A915KUW6_ROMCU</name>